<evidence type="ECO:0000256" key="11">
    <source>
        <dbReference type="SAM" id="SignalP"/>
    </source>
</evidence>
<evidence type="ECO:0000313" key="12">
    <source>
        <dbReference type="Proteomes" id="UP001652624"/>
    </source>
</evidence>
<evidence type="ECO:0000256" key="3">
    <source>
        <dbReference type="ARBA" id="ARBA00010968"/>
    </source>
</evidence>
<reference evidence="12" key="1">
    <citation type="submission" date="2025-05" db="UniProtKB">
        <authorList>
            <consortium name="RefSeq"/>
        </authorList>
    </citation>
    <scope>NUCLEOTIDE SEQUENCE [LARGE SCALE GENOMIC DNA]</scope>
</reference>
<feature type="signal peptide" evidence="11">
    <location>
        <begin position="1"/>
        <end position="25"/>
    </location>
</feature>
<gene>
    <name evidence="13" type="primary">LOC103128681</name>
</gene>
<evidence type="ECO:0000256" key="8">
    <source>
        <dbReference type="ARBA" id="ARBA00022815"/>
    </source>
</evidence>
<protein>
    <recommendedName>
        <fullName evidence="9">Progonadoliberin</fullName>
    </recommendedName>
    <component>
        <recommendedName>
            <fullName evidence="9">Gonadoliberin</fullName>
        </recommendedName>
        <alternativeName>
            <fullName evidence="9">Gonadotropin-releasing hormone</fullName>
            <shortName evidence="9">GnRH</shortName>
        </alternativeName>
        <alternativeName>
            <fullName evidence="9">Luliberin</fullName>
        </alternativeName>
        <alternativeName>
            <fullName evidence="9">Luteinizing hormone-releasing hormone</fullName>
            <shortName evidence="9">LH-RH</shortName>
        </alternativeName>
    </component>
    <component>
        <recommendedName>
            <fullName evidence="9">GnRH-associated peptide</fullName>
        </recommendedName>
        <alternativeName>
            <fullName evidence="9">GnRH-associated peptide</fullName>
        </alternativeName>
    </component>
</protein>
<comment type="similarity">
    <text evidence="3 9">Belongs to the GnRH family.</text>
</comment>
<dbReference type="InterPro" id="IPR002012">
    <property type="entry name" value="GnRH"/>
</dbReference>
<evidence type="ECO:0000313" key="13">
    <source>
        <dbReference type="RefSeq" id="XP_060043366.1"/>
    </source>
</evidence>
<evidence type="ECO:0000256" key="10">
    <source>
        <dbReference type="SAM" id="MobiDB-lite"/>
    </source>
</evidence>
<reference evidence="13" key="2">
    <citation type="submission" date="2025-08" db="UniProtKB">
        <authorList>
            <consortium name="RefSeq"/>
        </authorList>
    </citation>
    <scope>IDENTIFICATION</scope>
</reference>
<evidence type="ECO:0000256" key="1">
    <source>
        <dbReference type="ARBA" id="ARBA00004093"/>
    </source>
</evidence>
<dbReference type="InterPro" id="IPR019792">
    <property type="entry name" value="Gonadoliberin"/>
</dbReference>
<comment type="subcellular location">
    <subcellularLocation>
        <location evidence="2 9">Secreted</location>
    </subcellularLocation>
</comment>
<evidence type="ECO:0000256" key="7">
    <source>
        <dbReference type="ARBA" id="ARBA00022729"/>
    </source>
</evidence>
<dbReference type="PANTHER" id="PTHR10522:SF6">
    <property type="entry name" value="PROGONADOLIBERIN-2"/>
    <property type="match status" value="1"/>
</dbReference>
<organism evidence="12 13">
    <name type="scientific">Erinaceus europaeus</name>
    <name type="common">Western European hedgehog</name>
    <dbReference type="NCBI Taxonomy" id="9365"/>
    <lineage>
        <taxon>Eukaryota</taxon>
        <taxon>Metazoa</taxon>
        <taxon>Chordata</taxon>
        <taxon>Craniata</taxon>
        <taxon>Vertebrata</taxon>
        <taxon>Euteleostomi</taxon>
        <taxon>Mammalia</taxon>
        <taxon>Eutheria</taxon>
        <taxon>Laurasiatheria</taxon>
        <taxon>Eulipotyphla</taxon>
        <taxon>Erinaceidae</taxon>
        <taxon>Erinaceinae</taxon>
        <taxon>Erinaceus</taxon>
    </lineage>
</organism>
<dbReference type="GeneID" id="103128681"/>
<dbReference type="PANTHER" id="PTHR10522">
    <property type="entry name" value="GONADOLIBERIN"/>
    <property type="match status" value="1"/>
</dbReference>
<keyword evidence="6 9" id="KW-0372">Hormone</keyword>
<name>A0ABM3X3G3_ERIEU</name>
<feature type="region of interest" description="Disordered" evidence="10">
    <location>
        <begin position="105"/>
        <end position="132"/>
    </location>
</feature>
<feature type="chain" id="PRO_5046018437" description="Progonadoliberin" evidence="11">
    <location>
        <begin position="26"/>
        <end position="132"/>
    </location>
</feature>
<evidence type="ECO:0000256" key="9">
    <source>
        <dbReference type="RuleBase" id="RU000635"/>
    </source>
</evidence>
<evidence type="ECO:0000256" key="6">
    <source>
        <dbReference type="ARBA" id="ARBA00022702"/>
    </source>
</evidence>
<keyword evidence="12" id="KW-1185">Reference proteome</keyword>
<feature type="region of interest" description="Disordered" evidence="10">
    <location>
        <begin position="32"/>
        <end position="64"/>
    </location>
</feature>
<keyword evidence="8 9" id="KW-0027">Amidation</keyword>
<accession>A0ABM3X3G3</accession>
<keyword evidence="5" id="KW-0165">Cleavage on pair of basic residues</keyword>
<proteinExistence type="inferred from homology"/>
<evidence type="ECO:0000256" key="5">
    <source>
        <dbReference type="ARBA" id="ARBA00022685"/>
    </source>
</evidence>
<dbReference type="Proteomes" id="UP001652624">
    <property type="component" value="Chromosome 1"/>
</dbReference>
<dbReference type="PROSITE" id="PS00473">
    <property type="entry name" value="GNRH"/>
    <property type="match status" value="1"/>
</dbReference>
<dbReference type="Pfam" id="PF00446">
    <property type="entry name" value="GnRH"/>
    <property type="match status" value="1"/>
</dbReference>
<evidence type="ECO:0000256" key="2">
    <source>
        <dbReference type="ARBA" id="ARBA00004613"/>
    </source>
</evidence>
<dbReference type="RefSeq" id="XP_060043366.1">
    <property type="nucleotide sequence ID" value="XM_060187383.1"/>
</dbReference>
<sequence>MASSKLGLLLLLLLLLTAHPGPLRAQHWSHGWYPGGKRASSSSQDPQFTPRLPASSPDQTAQTLPRDVLAVPEDHVPWKGKTTAERPLQGKQYLVQMLLGGHRSAPWELESPQAGSSGRGGARQLQDRGATW</sequence>
<comment type="function">
    <text evidence="1">Stimulates the secretion of gonadotropins; it stimulates the secretion of both luteinizing and follicle-stimulating hormones.</text>
</comment>
<keyword evidence="4" id="KW-0964">Secreted</keyword>
<evidence type="ECO:0000256" key="4">
    <source>
        <dbReference type="ARBA" id="ARBA00022525"/>
    </source>
</evidence>
<keyword evidence="7 11" id="KW-0732">Signal</keyword>